<dbReference type="InterPro" id="IPR039123">
    <property type="entry name" value="PPTC7"/>
</dbReference>
<dbReference type="GO" id="GO:0004722">
    <property type="term" value="F:protein serine/threonine phosphatase activity"/>
    <property type="evidence" value="ECO:0007669"/>
    <property type="project" value="UniProtKB-EC"/>
</dbReference>
<dbReference type="AlphaFoldDB" id="A0AAV6XP52"/>
<evidence type="ECO:0000256" key="1">
    <source>
        <dbReference type="RuleBase" id="RU366020"/>
    </source>
</evidence>
<dbReference type="InterPro" id="IPR036457">
    <property type="entry name" value="PPM-type-like_dom_sf"/>
</dbReference>
<dbReference type="SMART" id="SM00331">
    <property type="entry name" value="PP2C_SIG"/>
    <property type="match status" value="1"/>
</dbReference>
<accession>A0AAV6XP52</accession>
<evidence type="ECO:0000313" key="3">
    <source>
        <dbReference type="EMBL" id="KAG8384043.1"/>
    </source>
</evidence>
<dbReference type="Proteomes" id="UP000826271">
    <property type="component" value="Unassembled WGS sequence"/>
</dbReference>
<reference evidence="3" key="1">
    <citation type="submission" date="2019-10" db="EMBL/GenBank/DDBJ databases">
        <authorList>
            <person name="Zhang R."/>
            <person name="Pan Y."/>
            <person name="Wang J."/>
            <person name="Ma R."/>
            <person name="Yu S."/>
        </authorList>
    </citation>
    <scope>NUCLEOTIDE SEQUENCE</scope>
    <source>
        <strain evidence="3">LA-IB0</strain>
        <tissue evidence="3">Leaf</tissue>
    </source>
</reference>
<dbReference type="SMART" id="SM00332">
    <property type="entry name" value="PP2Cc"/>
    <property type="match status" value="1"/>
</dbReference>
<comment type="catalytic activity">
    <reaction evidence="1">
        <text>O-phospho-L-threonyl-[protein] + H2O = L-threonyl-[protein] + phosphate</text>
        <dbReference type="Rhea" id="RHEA:47004"/>
        <dbReference type="Rhea" id="RHEA-COMP:11060"/>
        <dbReference type="Rhea" id="RHEA-COMP:11605"/>
        <dbReference type="ChEBI" id="CHEBI:15377"/>
        <dbReference type="ChEBI" id="CHEBI:30013"/>
        <dbReference type="ChEBI" id="CHEBI:43474"/>
        <dbReference type="ChEBI" id="CHEBI:61977"/>
        <dbReference type="EC" id="3.1.3.16"/>
    </reaction>
</comment>
<keyword evidence="1" id="KW-0460">Magnesium</keyword>
<feature type="domain" description="PPM-type phosphatase" evidence="2">
    <location>
        <begin position="120"/>
        <end position="383"/>
    </location>
</feature>
<dbReference type="SUPFAM" id="SSF81606">
    <property type="entry name" value="PP2C-like"/>
    <property type="match status" value="1"/>
</dbReference>
<proteinExistence type="inferred from homology"/>
<gene>
    <name evidence="3" type="ORF">BUALT_Bualt04G0077000</name>
</gene>
<sequence length="389" mass="41561">MPSGLLSHLNTAFSFGFPRAVRVNQSQPLHLIDSLLPRKLFGLRYSSYRSNIKTMAASGSMVASGDLVVDSLLSSCGNLSGFVKPGGVFYNDRSYKICQKARVSMRSGSHHCVQGFLICDFELRSNNYGKNCRTFSSSCYSDGIAPGVSSGSLSGEHLSSLAVSPEQRTDILKLVSGACYMPHPAKEKTGHYARELMSNSVKAIRELQNGDIDPLGVLVKAHAETKAMGSSTAVIIALKNQDLHAINLGDSGFIIIREGSLIFESPVQQHGFNFTYQLATGTDGDQPSSGQVFKISVLPGDVVVAGSDGLFDNLYNKEVAAIVGDAVKDGLGPDATAQKIAAFARVRALDRKHRTPFSTAAQEAGFTYYGGKLDDLTVVVSYVSTSPNA</sequence>
<comment type="cofactor">
    <cofactor evidence="1">
        <name>Mn(2+)</name>
        <dbReference type="ChEBI" id="CHEBI:29035"/>
    </cofactor>
</comment>
<dbReference type="EC" id="3.1.3.16" evidence="1"/>
<dbReference type="PROSITE" id="PS51746">
    <property type="entry name" value="PPM_2"/>
    <property type="match status" value="1"/>
</dbReference>
<name>A0AAV6XP52_9LAMI</name>
<keyword evidence="1" id="KW-0464">Manganese</keyword>
<comment type="similarity">
    <text evidence="1">Belongs to the PP2C family.</text>
</comment>
<dbReference type="GO" id="GO:0046872">
    <property type="term" value="F:metal ion binding"/>
    <property type="evidence" value="ECO:0007669"/>
    <property type="project" value="UniProtKB-UniRule"/>
</dbReference>
<comment type="catalytic activity">
    <reaction evidence="1">
        <text>O-phospho-L-seryl-[protein] + H2O = L-seryl-[protein] + phosphate</text>
        <dbReference type="Rhea" id="RHEA:20629"/>
        <dbReference type="Rhea" id="RHEA-COMP:9863"/>
        <dbReference type="Rhea" id="RHEA-COMP:11604"/>
        <dbReference type="ChEBI" id="CHEBI:15377"/>
        <dbReference type="ChEBI" id="CHEBI:29999"/>
        <dbReference type="ChEBI" id="CHEBI:43474"/>
        <dbReference type="ChEBI" id="CHEBI:83421"/>
        <dbReference type="EC" id="3.1.3.16"/>
    </reaction>
</comment>
<dbReference type="PANTHER" id="PTHR12320:SF88">
    <property type="entry name" value="PROTEIN PHOSPHATASE"/>
    <property type="match status" value="1"/>
</dbReference>
<dbReference type="InterPro" id="IPR001932">
    <property type="entry name" value="PPM-type_phosphatase-like_dom"/>
</dbReference>
<keyword evidence="1" id="KW-0479">Metal-binding</keyword>
<protein>
    <recommendedName>
        <fullName evidence="1">Protein phosphatase</fullName>
        <ecNumber evidence="1">3.1.3.16</ecNumber>
    </recommendedName>
</protein>
<dbReference type="PANTHER" id="PTHR12320">
    <property type="entry name" value="PROTEIN PHOSPHATASE 2C"/>
    <property type="match status" value="1"/>
</dbReference>
<evidence type="ECO:0000313" key="4">
    <source>
        <dbReference type="Proteomes" id="UP000826271"/>
    </source>
</evidence>
<comment type="caution">
    <text evidence="3">The sequence shown here is derived from an EMBL/GenBank/DDBJ whole genome shotgun (WGS) entry which is preliminary data.</text>
</comment>
<dbReference type="EMBL" id="WHWC01000004">
    <property type="protein sequence ID" value="KAG8384043.1"/>
    <property type="molecule type" value="Genomic_DNA"/>
</dbReference>
<keyword evidence="1" id="KW-0904">Protein phosphatase</keyword>
<organism evidence="3 4">
    <name type="scientific">Buddleja alternifolia</name>
    <dbReference type="NCBI Taxonomy" id="168488"/>
    <lineage>
        <taxon>Eukaryota</taxon>
        <taxon>Viridiplantae</taxon>
        <taxon>Streptophyta</taxon>
        <taxon>Embryophyta</taxon>
        <taxon>Tracheophyta</taxon>
        <taxon>Spermatophyta</taxon>
        <taxon>Magnoliopsida</taxon>
        <taxon>eudicotyledons</taxon>
        <taxon>Gunneridae</taxon>
        <taxon>Pentapetalae</taxon>
        <taxon>asterids</taxon>
        <taxon>lamiids</taxon>
        <taxon>Lamiales</taxon>
        <taxon>Scrophulariaceae</taxon>
        <taxon>Buddlejeae</taxon>
        <taxon>Buddleja</taxon>
    </lineage>
</organism>
<evidence type="ECO:0000259" key="2">
    <source>
        <dbReference type="PROSITE" id="PS51746"/>
    </source>
</evidence>
<dbReference type="Gene3D" id="3.60.40.10">
    <property type="entry name" value="PPM-type phosphatase domain"/>
    <property type="match status" value="1"/>
</dbReference>
<keyword evidence="1" id="KW-0378">Hydrolase</keyword>
<keyword evidence="4" id="KW-1185">Reference proteome</keyword>
<comment type="cofactor">
    <cofactor evidence="1">
        <name>Mg(2+)</name>
        <dbReference type="ChEBI" id="CHEBI:18420"/>
    </cofactor>
</comment>